<name>A0AAD0KJ02_9BACL</name>
<dbReference type="AlphaFoldDB" id="A0AAD0KJ02"/>
<evidence type="ECO:0008006" key="3">
    <source>
        <dbReference type="Google" id="ProtNLM"/>
    </source>
</evidence>
<organism evidence="1 2">
    <name type="scientific">Paenibacillus odorifer</name>
    <dbReference type="NCBI Taxonomy" id="189426"/>
    <lineage>
        <taxon>Bacteria</taxon>
        <taxon>Bacillati</taxon>
        <taxon>Bacillota</taxon>
        <taxon>Bacilli</taxon>
        <taxon>Bacillales</taxon>
        <taxon>Paenibacillaceae</taxon>
        <taxon>Paenibacillus</taxon>
    </lineage>
</organism>
<dbReference type="EMBL" id="CP021965">
    <property type="protein sequence ID" value="AWV33201.1"/>
    <property type="molecule type" value="Genomic_DNA"/>
</dbReference>
<dbReference type="SUPFAM" id="SSF48371">
    <property type="entry name" value="ARM repeat"/>
    <property type="match status" value="1"/>
</dbReference>
<accession>A0AAD0KJ02</accession>
<reference evidence="1 2" key="1">
    <citation type="submission" date="2017-06" db="EMBL/GenBank/DDBJ databases">
        <title>Complete genome sequence of Paenibacillus odorifer CBA7130.</title>
        <authorList>
            <person name="Nam Y.-D."/>
            <person name="Kang J."/>
            <person name="Chung W.-H."/>
        </authorList>
    </citation>
    <scope>NUCLEOTIDE SEQUENCE [LARGE SCALE GENOMIC DNA]</scope>
    <source>
        <strain evidence="1 2">CBA7130</strain>
    </source>
</reference>
<evidence type="ECO:0000313" key="1">
    <source>
        <dbReference type="EMBL" id="AWV33201.1"/>
    </source>
</evidence>
<dbReference type="Gene3D" id="1.25.10.10">
    <property type="entry name" value="Leucine-rich Repeat Variant"/>
    <property type="match status" value="1"/>
</dbReference>
<protein>
    <recommendedName>
        <fullName evidence="3">HEAT repeat domain-containing protein</fullName>
    </recommendedName>
</protein>
<dbReference type="InterPro" id="IPR011989">
    <property type="entry name" value="ARM-like"/>
</dbReference>
<proteinExistence type="predicted"/>
<dbReference type="RefSeq" id="WP_111503592.1">
    <property type="nucleotide sequence ID" value="NZ_CP021965.1"/>
</dbReference>
<evidence type="ECO:0000313" key="2">
    <source>
        <dbReference type="Proteomes" id="UP000249163"/>
    </source>
</evidence>
<gene>
    <name evidence="1" type="ORF">CD191_11555</name>
</gene>
<dbReference type="Proteomes" id="UP000249163">
    <property type="component" value="Chromosome"/>
</dbReference>
<sequence length="275" mass="31393">MAEQKMIEVPFQQWVNDKELWVQLNDLMMQESKLPGPRVNLELSDHFAKQFAHPNLTDTDWELLVSWTNITEAEAGVNDPREFLPFCAVRAFGAYYSYGGEEQQVVIQNIIKTAMNDSRWRVREASAMALQSIGEDDFTLLRQLIDMWEKGANRLEHRAFVAALAHPPLLKKKENTLYCLQLAARIMESIDGGGAQHEDAEHFRVLSKGLEYSLSVFVANEPEEGFVMLERFAKSRDARILKIVKSNLGKSRLSKKYAAQVAEILKEFDNIGKDT</sequence>
<dbReference type="InterPro" id="IPR016024">
    <property type="entry name" value="ARM-type_fold"/>
</dbReference>